<dbReference type="SMART" id="SM00401">
    <property type="entry name" value="ZnF_GATA"/>
    <property type="match status" value="1"/>
</dbReference>
<dbReference type="EMBL" id="MCFF01000001">
    <property type="protein sequence ID" value="ORZ28791.1"/>
    <property type="molecule type" value="Genomic_DNA"/>
</dbReference>
<evidence type="ECO:0000256" key="1">
    <source>
        <dbReference type="ARBA" id="ARBA00022723"/>
    </source>
</evidence>
<dbReference type="SUPFAM" id="SSF57716">
    <property type="entry name" value="Glucocorticoid receptor-like (DNA-binding domain)"/>
    <property type="match status" value="1"/>
</dbReference>
<feature type="region of interest" description="Disordered" evidence="5">
    <location>
        <begin position="416"/>
        <end position="479"/>
    </location>
</feature>
<evidence type="ECO:0000256" key="4">
    <source>
        <dbReference type="PROSITE-ProRule" id="PRU00094"/>
    </source>
</evidence>
<dbReference type="InParanoid" id="A0A1Y2H480"/>
<dbReference type="Pfam" id="PF00320">
    <property type="entry name" value="GATA"/>
    <property type="match status" value="1"/>
</dbReference>
<dbReference type="PANTHER" id="PTHR45658">
    <property type="entry name" value="GATA TRANSCRIPTION FACTOR"/>
    <property type="match status" value="1"/>
</dbReference>
<reference evidence="7 8" key="1">
    <citation type="submission" date="2016-07" db="EMBL/GenBank/DDBJ databases">
        <title>Pervasive Adenine N6-methylation of Active Genes in Fungi.</title>
        <authorList>
            <consortium name="DOE Joint Genome Institute"/>
            <person name="Mondo S.J."/>
            <person name="Dannebaum R.O."/>
            <person name="Kuo R.C."/>
            <person name="Labutti K."/>
            <person name="Haridas S."/>
            <person name="Kuo A."/>
            <person name="Salamov A."/>
            <person name="Ahrendt S.R."/>
            <person name="Lipzen A."/>
            <person name="Sullivan W."/>
            <person name="Andreopoulos W.B."/>
            <person name="Clum A."/>
            <person name="Lindquist E."/>
            <person name="Daum C."/>
            <person name="Ramamoorthy G.K."/>
            <person name="Gryganskyi A."/>
            <person name="Culley D."/>
            <person name="Magnuson J.K."/>
            <person name="James T.Y."/>
            <person name="O'Malley M.A."/>
            <person name="Stajich J.E."/>
            <person name="Spatafora J.W."/>
            <person name="Visel A."/>
            <person name="Grigoriev I.V."/>
        </authorList>
    </citation>
    <scope>NUCLEOTIDE SEQUENCE [LARGE SCALE GENOMIC DNA]</scope>
    <source>
        <strain evidence="7 8">NRRL 3116</strain>
    </source>
</reference>
<feature type="compositionally biased region" description="Polar residues" evidence="5">
    <location>
        <begin position="625"/>
        <end position="640"/>
    </location>
</feature>
<dbReference type="AlphaFoldDB" id="A0A1Y2H480"/>
<dbReference type="Gene3D" id="3.30.50.10">
    <property type="entry name" value="Erythroid Transcription Factor GATA-1, subunit A"/>
    <property type="match status" value="1"/>
</dbReference>
<feature type="domain" description="GATA-type" evidence="6">
    <location>
        <begin position="482"/>
        <end position="518"/>
    </location>
</feature>
<evidence type="ECO:0000256" key="5">
    <source>
        <dbReference type="SAM" id="MobiDB-lite"/>
    </source>
</evidence>
<feature type="region of interest" description="Disordered" evidence="5">
    <location>
        <begin position="609"/>
        <end position="721"/>
    </location>
</feature>
<feature type="compositionally biased region" description="Polar residues" evidence="5">
    <location>
        <begin position="459"/>
        <end position="470"/>
    </location>
</feature>
<dbReference type="RefSeq" id="XP_021886464.1">
    <property type="nucleotide sequence ID" value="XM_022022421.1"/>
</dbReference>
<proteinExistence type="predicted"/>
<dbReference type="InterPro" id="IPR051140">
    <property type="entry name" value="GATA_TF"/>
</dbReference>
<gene>
    <name evidence="7" type="ORF">BCR41DRAFT_344078</name>
</gene>
<sequence length="1024" mass="110562">MTNSSTLQRTLATPPRNKQTTEAIKASKVIYPTSLQPDAMDRVPTMSVADSVLLQATLKQSRHTWTHTAFARFTPESAVRGPGGKKYVSEVTPVGLCTVCIGPHMFLDTKFFTVYNPSPPTPSSPPPATAALSTTTDAIALPTEEFPQSSSTLTNIVPTGTTGTTAPEGMDGLIEAQPGNLSAQEKLSESVSDTLMDGDMDIDNKSTNISLADDSKSQPVVVHHLQSAETCTPSIPVVAMEDDTLQGKSLIEPAEKPSTTTPTSIDAKAKTPAAKPQRPMYQVIFEFRENPGVRWLFPHESSLEFTSIEGCDTAKISASFWLPTTEESCAGAYGLGSGSETASRSGQATTVVILQATNELWVGLQQSISDPALTYRLMLEKMKSIPPRTYVQYNLPLDFPDDQLQHKGFKKLSDHHVDPLKKFEPSKRKPDDIVEQQTFGKTKRSKAELDQVGPFSHKNAMTTKKNTQTTSAGSSNAASSSVSHQKQCAYCGVTSTPTWRRGPEGPHTLCNACGVKWRQGKIFINPGEKPGLAQTPGTTSVSTPAPLPVSRKLPPPPPQPTPLALQKIPTTTLSVTILPPDSLTTTAEAAVRMQQGLVRHAEQLLFVDNPGTETELRPEPKMSSKRASSTIRKQNSSALSTDGKMLKTVYGETTSSGKKRSISKGPKMVPINQIGESSKPHGKIVASSKKDKDRDKSKEKEKDKEKEKAKAKEKLKSKPKQKECEKNIVIEVPAPQSKATEAAISLAMGSPNKTMSAQITGTTSSTTCLADPTSDKILSEPASILVATPTPIPAATQTMAHKPGTTITSNISNPNPLTIGTTSQSTVKSPLAMSAATKLSILKSLASNPRYQVGHDAAVSTVSLIDEGLSLYATKNLYTNNTATFPLHFPTISIAFGPNNAYYMYPNCAVVLFENHFQIKLIHSGERADIDVWKENVEKSEFQVVDVGDESMIIMKAVLSQHLSRFNKDLLNPDKNETSIVFRFRERLDGGGPPVKPLLEQWLTTKIPEAVPLASKVSVAASKK</sequence>
<feature type="region of interest" description="Disordered" evidence="5">
    <location>
        <begin position="252"/>
        <end position="273"/>
    </location>
</feature>
<evidence type="ECO:0000313" key="8">
    <source>
        <dbReference type="Proteomes" id="UP000193648"/>
    </source>
</evidence>
<dbReference type="InterPro" id="IPR013088">
    <property type="entry name" value="Znf_NHR/GATA"/>
</dbReference>
<organism evidence="7 8">
    <name type="scientific">Lobosporangium transversale</name>
    <dbReference type="NCBI Taxonomy" id="64571"/>
    <lineage>
        <taxon>Eukaryota</taxon>
        <taxon>Fungi</taxon>
        <taxon>Fungi incertae sedis</taxon>
        <taxon>Mucoromycota</taxon>
        <taxon>Mortierellomycotina</taxon>
        <taxon>Mortierellomycetes</taxon>
        <taxon>Mortierellales</taxon>
        <taxon>Mortierellaceae</taxon>
        <taxon>Lobosporangium</taxon>
    </lineage>
</organism>
<dbReference type="GO" id="GO:0008270">
    <property type="term" value="F:zinc ion binding"/>
    <property type="evidence" value="ECO:0007669"/>
    <property type="project" value="UniProtKB-KW"/>
</dbReference>
<dbReference type="PROSITE" id="PS50114">
    <property type="entry name" value="GATA_ZN_FINGER_2"/>
    <property type="match status" value="1"/>
</dbReference>
<keyword evidence="8" id="KW-1185">Reference proteome</keyword>
<keyword evidence="3" id="KW-0862">Zinc</keyword>
<dbReference type="GO" id="GO:0006355">
    <property type="term" value="P:regulation of DNA-templated transcription"/>
    <property type="evidence" value="ECO:0007669"/>
    <property type="project" value="InterPro"/>
</dbReference>
<keyword evidence="2 4" id="KW-0863">Zinc-finger</keyword>
<dbReference type="GeneID" id="33564265"/>
<dbReference type="STRING" id="64571.A0A1Y2H480"/>
<evidence type="ECO:0000259" key="6">
    <source>
        <dbReference type="PROSITE" id="PS50114"/>
    </source>
</evidence>
<keyword evidence="1" id="KW-0479">Metal-binding</keyword>
<evidence type="ECO:0000256" key="2">
    <source>
        <dbReference type="ARBA" id="ARBA00022771"/>
    </source>
</evidence>
<name>A0A1Y2H480_9FUNG</name>
<dbReference type="InterPro" id="IPR000679">
    <property type="entry name" value="Znf_GATA"/>
</dbReference>
<evidence type="ECO:0000256" key="3">
    <source>
        <dbReference type="ARBA" id="ARBA00022833"/>
    </source>
</evidence>
<dbReference type="CDD" id="cd00202">
    <property type="entry name" value="ZnF_GATA"/>
    <property type="match status" value="1"/>
</dbReference>
<comment type="caution">
    <text evidence="7">The sequence shown here is derived from an EMBL/GenBank/DDBJ whole genome shotgun (WGS) entry which is preliminary data.</text>
</comment>
<feature type="compositionally biased region" description="Basic and acidic residues" evidence="5">
    <location>
        <begin position="688"/>
        <end position="721"/>
    </location>
</feature>
<dbReference type="GO" id="GO:0043565">
    <property type="term" value="F:sequence-specific DNA binding"/>
    <property type="evidence" value="ECO:0007669"/>
    <property type="project" value="InterPro"/>
</dbReference>
<accession>A0A1Y2H480</accession>
<protein>
    <recommendedName>
        <fullName evidence="6">GATA-type domain-containing protein</fullName>
    </recommendedName>
</protein>
<feature type="compositionally biased region" description="Basic and acidic residues" evidence="5">
    <location>
        <begin position="416"/>
        <end position="432"/>
    </location>
</feature>
<dbReference type="OrthoDB" id="2162994at2759"/>
<evidence type="ECO:0000313" key="7">
    <source>
        <dbReference type="EMBL" id="ORZ28791.1"/>
    </source>
</evidence>
<dbReference type="Proteomes" id="UP000193648">
    <property type="component" value="Unassembled WGS sequence"/>
</dbReference>